<evidence type="ECO:0000256" key="1">
    <source>
        <dbReference type="SAM" id="Phobius"/>
    </source>
</evidence>
<evidence type="ECO:0000313" key="2">
    <source>
        <dbReference type="EMBL" id="CAB4630855.1"/>
    </source>
</evidence>
<reference evidence="2" key="1">
    <citation type="submission" date="2020-05" db="EMBL/GenBank/DDBJ databases">
        <authorList>
            <person name="Chiriac C."/>
            <person name="Salcher M."/>
            <person name="Ghai R."/>
            <person name="Kavagutti S V."/>
        </authorList>
    </citation>
    <scope>NUCLEOTIDE SEQUENCE</scope>
</reference>
<keyword evidence="1" id="KW-1133">Transmembrane helix</keyword>
<organism evidence="2">
    <name type="scientific">freshwater metagenome</name>
    <dbReference type="NCBI Taxonomy" id="449393"/>
    <lineage>
        <taxon>unclassified sequences</taxon>
        <taxon>metagenomes</taxon>
        <taxon>ecological metagenomes</taxon>
    </lineage>
</organism>
<gene>
    <name evidence="2" type="ORF">UFOPK2001_00509</name>
</gene>
<keyword evidence="1" id="KW-0812">Transmembrane</keyword>
<sequence length="35" mass="3792">MKNSIYDMIGALLVALTIPTMMVVGIIADSIFHLV</sequence>
<feature type="transmembrane region" description="Helical" evidence="1">
    <location>
        <begin position="12"/>
        <end position="32"/>
    </location>
</feature>
<dbReference type="EMBL" id="CAEZVN010000035">
    <property type="protein sequence ID" value="CAB4630855.1"/>
    <property type="molecule type" value="Genomic_DNA"/>
</dbReference>
<protein>
    <submittedName>
        <fullName evidence="2">Unannotated protein</fullName>
    </submittedName>
</protein>
<dbReference type="AlphaFoldDB" id="A0A6J6J2H9"/>
<accession>A0A6J6J2H9</accession>
<proteinExistence type="predicted"/>
<keyword evidence="1" id="KW-0472">Membrane</keyword>
<name>A0A6J6J2H9_9ZZZZ</name>